<gene>
    <name evidence="2" type="ORF">PGLA2088_LOCUS46564</name>
</gene>
<feature type="non-terminal residue" evidence="2">
    <location>
        <position position="1"/>
    </location>
</feature>
<reference evidence="2" key="1">
    <citation type="submission" date="2021-02" db="EMBL/GenBank/DDBJ databases">
        <authorList>
            <person name="Dougan E. K."/>
            <person name="Rhodes N."/>
            <person name="Thang M."/>
            <person name="Chan C."/>
        </authorList>
    </citation>
    <scope>NUCLEOTIDE SEQUENCE</scope>
</reference>
<dbReference type="AlphaFoldDB" id="A0A813LLZ8"/>
<dbReference type="EMBL" id="CAJNNW010036239">
    <property type="protein sequence ID" value="CAE8732801.1"/>
    <property type="molecule type" value="Genomic_DNA"/>
</dbReference>
<sequence length="92" mass="9358">ERGSLLRPPGSRSQSRGFRQCHPRSRAVAARVADLPASRPREAGAGRLHGGEPGARFPVAAAAPAAASPARHVWVGPGFAADLRGYAAGPAG</sequence>
<protein>
    <submittedName>
        <fullName evidence="2">Uncharacterized protein</fullName>
    </submittedName>
</protein>
<proteinExistence type="predicted"/>
<feature type="region of interest" description="Disordered" evidence="1">
    <location>
        <begin position="1"/>
        <end position="52"/>
    </location>
</feature>
<dbReference type="Proteomes" id="UP000626109">
    <property type="component" value="Unassembled WGS sequence"/>
</dbReference>
<accession>A0A813LLZ8</accession>
<name>A0A813LLZ8_POLGL</name>
<evidence type="ECO:0000256" key="1">
    <source>
        <dbReference type="SAM" id="MobiDB-lite"/>
    </source>
</evidence>
<evidence type="ECO:0000313" key="2">
    <source>
        <dbReference type="EMBL" id="CAE8732801.1"/>
    </source>
</evidence>
<evidence type="ECO:0000313" key="3">
    <source>
        <dbReference type="Proteomes" id="UP000626109"/>
    </source>
</evidence>
<organism evidence="2 3">
    <name type="scientific">Polarella glacialis</name>
    <name type="common">Dinoflagellate</name>
    <dbReference type="NCBI Taxonomy" id="89957"/>
    <lineage>
        <taxon>Eukaryota</taxon>
        <taxon>Sar</taxon>
        <taxon>Alveolata</taxon>
        <taxon>Dinophyceae</taxon>
        <taxon>Suessiales</taxon>
        <taxon>Suessiaceae</taxon>
        <taxon>Polarella</taxon>
    </lineage>
</organism>
<comment type="caution">
    <text evidence="2">The sequence shown here is derived from an EMBL/GenBank/DDBJ whole genome shotgun (WGS) entry which is preliminary data.</text>
</comment>